<comment type="caution">
    <text evidence="2">The sequence shown here is derived from an EMBL/GenBank/DDBJ whole genome shotgun (WGS) entry which is preliminary data.</text>
</comment>
<dbReference type="EMBL" id="JAPZBU010000011">
    <property type="protein sequence ID" value="KAJ5379307.1"/>
    <property type="molecule type" value="Genomic_DNA"/>
</dbReference>
<accession>A0A9W9SJF5</accession>
<evidence type="ECO:0000313" key="2">
    <source>
        <dbReference type="EMBL" id="KAJ5379307.1"/>
    </source>
</evidence>
<evidence type="ECO:0000313" key="3">
    <source>
        <dbReference type="Proteomes" id="UP001147747"/>
    </source>
</evidence>
<keyword evidence="3" id="KW-1185">Reference proteome</keyword>
<evidence type="ECO:0000256" key="1">
    <source>
        <dbReference type="SAM" id="MobiDB-lite"/>
    </source>
</evidence>
<feature type="region of interest" description="Disordered" evidence="1">
    <location>
        <begin position="1"/>
        <end position="25"/>
    </location>
</feature>
<dbReference type="AlphaFoldDB" id="A0A9W9SJF5"/>
<name>A0A9W9SJF5_9EURO</name>
<dbReference type="GeneID" id="81376043"/>
<reference evidence="2" key="2">
    <citation type="journal article" date="2023" name="IMA Fungus">
        <title>Comparative genomic study of the Penicillium genus elucidates a diverse pangenome and 15 lateral gene transfer events.</title>
        <authorList>
            <person name="Petersen C."/>
            <person name="Sorensen T."/>
            <person name="Nielsen M.R."/>
            <person name="Sondergaard T.E."/>
            <person name="Sorensen J.L."/>
            <person name="Fitzpatrick D.A."/>
            <person name="Frisvad J.C."/>
            <person name="Nielsen K.L."/>
        </authorList>
    </citation>
    <scope>NUCLEOTIDE SEQUENCE</scope>
    <source>
        <strain evidence="2">IBT 29677</strain>
    </source>
</reference>
<dbReference type="RefSeq" id="XP_056483093.1">
    <property type="nucleotide sequence ID" value="XM_056637063.1"/>
</dbReference>
<gene>
    <name evidence="2" type="ORF">N7509_012426</name>
</gene>
<sequence>MAPPKKSQMPVSGQAPRGDSEKTYSAKVLSDVEECSEPSSPTLPGSMGDIYKIRLGQAIKELQGLIQQIRMHEIDISEVAESLARFAEKQNILLQTAGDDAFLAKPHVEIVPVMLERVRLDMIDLKLVRFLNTKKTGREICATSTGNEAL</sequence>
<organism evidence="2 3">
    <name type="scientific">Penicillium cosmopolitanum</name>
    <dbReference type="NCBI Taxonomy" id="1131564"/>
    <lineage>
        <taxon>Eukaryota</taxon>
        <taxon>Fungi</taxon>
        <taxon>Dikarya</taxon>
        <taxon>Ascomycota</taxon>
        <taxon>Pezizomycotina</taxon>
        <taxon>Eurotiomycetes</taxon>
        <taxon>Eurotiomycetidae</taxon>
        <taxon>Eurotiales</taxon>
        <taxon>Aspergillaceae</taxon>
        <taxon>Penicillium</taxon>
    </lineage>
</organism>
<protein>
    <submittedName>
        <fullName evidence="2">Uncharacterized protein</fullName>
    </submittedName>
</protein>
<reference evidence="2" key="1">
    <citation type="submission" date="2022-12" db="EMBL/GenBank/DDBJ databases">
        <authorList>
            <person name="Petersen C."/>
        </authorList>
    </citation>
    <scope>NUCLEOTIDE SEQUENCE</scope>
    <source>
        <strain evidence="2">IBT 29677</strain>
    </source>
</reference>
<dbReference type="Proteomes" id="UP001147747">
    <property type="component" value="Unassembled WGS sequence"/>
</dbReference>
<proteinExistence type="predicted"/>